<proteinExistence type="predicted"/>
<dbReference type="GO" id="GO:0004252">
    <property type="term" value="F:serine-type endopeptidase activity"/>
    <property type="evidence" value="ECO:0007669"/>
    <property type="project" value="InterPro"/>
</dbReference>
<feature type="transmembrane region" description="Helical" evidence="5">
    <location>
        <begin position="83"/>
        <end position="99"/>
    </location>
</feature>
<keyword evidence="3 5" id="KW-1133">Transmembrane helix</keyword>
<accession>A0A6J4JTH2</accession>
<organism evidence="7">
    <name type="scientific">uncultured Cytophagales bacterium</name>
    <dbReference type="NCBI Taxonomy" id="158755"/>
    <lineage>
        <taxon>Bacteria</taxon>
        <taxon>Pseudomonadati</taxon>
        <taxon>Bacteroidota</taxon>
        <taxon>Sphingobacteriia</taxon>
        <taxon>Sphingobacteriales</taxon>
        <taxon>environmental samples</taxon>
    </lineage>
</organism>
<keyword evidence="2 5" id="KW-0812">Transmembrane</keyword>
<name>A0A6J4JTH2_9SPHI</name>
<feature type="transmembrane region" description="Helical" evidence="5">
    <location>
        <begin position="155"/>
        <end position="174"/>
    </location>
</feature>
<reference evidence="7" key="1">
    <citation type="submission" date="2020-02" db="EMBL/GenBank/DDBJ databases">
        <authorList>
            <person name="Meier V. D."/>
        </authorList>
    </citation>
    <scope>NUCLEOTIDE SEQUENCE</scope>
    <source>
        <strain evidence="7">AVDCRST_MAG56</strain>
    </source>
</reference>
<evidence type="ECO:0000256" key="5">
    <source>
        <dbReference type="SAM" id="Phobius"/>
    </source>
</evidence>
<dbReference type="SUPFAM" id="SSF144091">
    <property type="entry name" value="Rhomboid-like"/>
    <property type="match status" value="1"/>
</dbReference>
<protein>
    <submittedName>
        <fullName evidence="7">Rhomboid family protein</fullName>
    </submittedName>
</protein>
<evidence type="ECO:0000256" key="4">
    <source>
        <dbReference type="ARBA" id="ARBA00023136"/>
    </source>
</evidence>
<feature type="transmembrane region" description="Helical" evidence="5">
    <location>
        <begin position="7"/>
        <end position="35"/>
    </location>
</feature>
<dbReference type="EMBL" id="CADCTQ010000357">
    <property type="protein sequence ID" value="CAA9287156.1"/>
    <property type="molecule type" value="Genomic_DNA"/>
</dbReference>
<comment type="subcellular location">
    <subcellularLocation>
        <location evidence="1">Membrane</location>
        <topology evidence="1">Multi-pass membrane protein</topology>
    </subcellularLocation>
</comment>
<dbReference type="InterPro" id="IPR022764">
    <property type="entry name" value="Peptidase_S54_rhomboid_dom"/>
</dbReference>
<gene>
    <name evidence="7" type="ORF">AVDCRST_MAG56-4247</name>
</gene>
<evidence type="ECO:0000256" key="3">
    <source>
        <dbReference type="ARBA" id="ARBA00022989"/>
    </source>
</evidence>
<dbReference type="InterPro" id="IPR035952">
    <property type="entry name" value="Rhomboid-like_sf"/>
</dbReference>
<dbReference type="Pfam" id="PF01694">
    <property type="entry name" value="Rhomboid"/>
    <property type="match status" value="1"/>
</dbReference>
<feature type="domain" description="Peptidase S54 rhomboid" evidence="6">
    <location>
        <begin position="44"/>
        <end position="176"/>
    </location>
</feature>
<dbReference type="GO" id="GO:0016020">
    <property type="term" value="C:membrane"/>
    <property type="evidence" value="ECO:0007669"/>
    <property type="project" value="UniProtKB-SubCell"/>
</dbReference>
<feature type="transmembrane region" description="Helical" evidence="5">
    <location>
        <begin position="105"/>
        <end position="124"/>
    </location>
</feature>
<feature type="transmembrane region" description="Helical" evidence="5">
    <location>
        <begin position="55"/>
        <end position="76"/>
    </location>
</feature>
<sequence length="182" mass="19948">MTRNANFILPFIGLIWLIKLVEIFLNVTFAGFGIFPRTDFGLVGILAAPLIHGNVPHLLSNSVALLLLGSGLWWLYRGVARAVFFWCYFLTGGLVWAFGRPAVHIGASGLLYGIALFLMTIGLFRKDARSILVSVAVVFFYSGILWGVLPVDPQVSFESHLLGALVGIGCAWAFSRSPSLYR</sequence>
<dbReference type="AlphaFoldDB" id="A0A6J4JTH2"/>
<feature type="transmembrane region" description="Helical" evidence="5">
    <location>
        <begin position="131"/>
        <end position="149"/>
    </location>
</feature>
<evidence type="ECO:0000313" key="7">
    <source>
        <dbReference type="EMBL" id="CAA9287156.1"/>
    </source>
</evidence>
<keyword evidence="4 5" id="KW-0472">Membrane</keyword>
<dbReference type="Gene3D" id="1.20.1540.10">
    <property type="entry name" value="Rhomboid-like"/>
    <property type="match status" value="1"/>
</dbReference>
<evidence type="ECO:0000259" key="6">
    <source>
        <dbReference type="Pfam" id="PF01694"/>
    </source>
</evidence>
<evidence type="ECO:0000256" key="1">
    <source>
        <dbReference type="ARBA" id="ARBA00004141"/>
    </source>
</evidence>
<evidence type="ECO:0000256" key="2">
    <source>
        <dbReference type="ARBA" id="ARBA00022692"/>
    </source>
</evidence>